<dbReference type="Proteomes" id="UP000824782">
    <property type="component" value="Unassembled WGS sequence"/>
</dbReference>
<reference evidence="1" key="1">
    <citation type="thesis" date="2020" institute="ProQuest LLC" country="789 East Eisenhower Parkway, Ann Arbor, MI, USA">
        <title>Comparative Genomics and Chromosome Evolution.</title>
        <authorList>
            <person name="Mudd A.B."/>
        </authorList>
    </citation>
    <scope>NUCLEOTIDE SEQUENCE</scope>
    <source>
        <strain evidence="1">237g6f4</strain>
        <tissue evidence="1">Blood</tissue>
    </source>
</reference>
<keyword evidence="2" id="KW-1185">Reference proteome</keyword>
<dbReference type="AlphaFoldDB" id="A0AAV6YH91"/>
<gene>
    <name evidence="1" type="ORF">GDO81_026157</name>
</gene>
<name>A0AAV6YH91_ENGPU</name>
<organism evidence="1 2">
    <name type="scientific">Engystomops pustulosus</name>
    <name type="common">Tungara frog</name>
    <name type="synonym">Physalaemus pustulosus</name>
    <dbReference type="NCBI Taxonomy" id="76066"/>
    <lineage>
        <taxon>Eukaryota</taxon>
        <taxon>Metazoa</taxon>
        <taxon>Chordata</taxon>
        <taxon>Craniata</taxon>
        <taxon>Vertebrata</taxon>
        <taxon>Euteleostomi</taxon>
        <taxon>Amphibia</taxon>
        <taxon>Batrachia</taxon>
        <taxon>Anura</taxon>
        <taxon>Neobatrachia</taxon>
        <taxon>Hyloidea</taxon>
        <taxon>Leptodactylidae</taxon>
        <taxon>Leiuperinae</taxon>
        <taxon>Engystomops</taxon>
    </lineage>
</organism>
<evidence type="ECO:0000313" key="1">
    <source>
        <dbReference type="EMBL" id="KAG8536532.1"/>
    </source>
</evidence>
<dbReference type="EMBL" id="WNYA01041738">
    <property type="protein sequence ID" value="KAG8536532.1"/>
    <property type="molecule type" value="Genomic_DNA"/>
</dbReference>
<sequence length="57" mass="6222">MLITEDDPIKLPKHCFLTYNPTLNPSLSHSQTALVRYIPKEDIGPSTKIDGSPLGAS</sequence>
<proteinExistence type="predicted"/>
<protein>
    <submittedName>
        <fullName evidence="1">Uncharacterized protein</fullName>
    </submittedName>
</protein>
<evidence type="ECO:0000313" key="2">
    <source>
        <dbReference type="Proteomes" id="UP000824782"/>
    </source>
</evidence>
<comment type="caution">
    <text evidence="1">The sequence shown here is derived from an EMBL/GenBank/DDBJ whole genome shotgun (WGS) entry which is preliminary data.</text>
</comment>
<accession>A0AAV6YH91</accession>